<dbReference type="Gene3D" id="3.40.50.150">
    <property type="entry name" value="Vaccinia Virus protein VP39"/>
    <property type="match status" value="1"/>
</dbReference>
<evidence type="ECO:0000256" key="3">
    <source>
        <dbReference type="ARBA" id="ARBA00022691"/>
    </source>
</evidence>
<dbReference type="RefSeq" id="WP_160729717.1">
    <property type="nucleotide sequence ID" value="NZ_WTYP01000001.1"/>
</dbReference>
<gene>
    <name evidence="7" type="ORF">GRI43_03660</name>
</gene>
<evidence type="ECO:0000256" key="4">
    <source>
        <dbReference type="PROSITE-ProRule" id="PRU01024"/>
    </source>
</evidence>
<dbReference type="PROSITE" id="PS01230">
    <property type="entry name" value="TRMA_1"/>
    <property type="match status" value="1"/>
</dbReference>
<protein>
    <submittedName>
        <fullName evidence="7">Class I SAM-dependent RNA methyltransferase</fullName>
    </submittedName>
</protein>
<dbReference type="PROSITE" id="PS51687">
    <property type="entry name" value="SAM_MT_RNA_M5U"/>
    <property type="match status" value="1"/>
</dbReference>
<reference evidence="7 8" key="1">
    <citation type="submission" date="2019-12" db="EMBL/GenBank/DDBJ databases">
        <title>Genomic-based taxomic classification of the family Erythrobacteraceae.</title>
        <authorList>
            <person name="Xu L."/>
        </authorList>
    </citation>
    <scope>NUCLEOTIDE SEQUENCE [LARGE SCALE GENOMIC DNA]</scope>
    <source>
        <strain evidence="7 8">SW-109</strain>
    </source>
</reference>
<organism evidence="7 8">
    <name type="scientific">Pontixanthobacter luteolus</name>
    <dbReference type="NCBI Taxonomy" id="295089"/>
    <lineage>
        <taxon>Bacteria</taxon>
        <taxon>Pseudomonadati</taxon>
        <taxon>Pseudomonadota</taxon>
        <taxon>Alphaproteobacteria</taxon>
        <taxon>Sphingomonadales</taxon>
        <taxon>Erythrobacteraceae</taxon>
        <taxon>Pontixanthobacter</taxon>
    </lineage>
</organism>
<evidence type="ECO:0000256" key="1">
    <source>
        <dbReference type="ARBA" id="ARBA00022603"/>
    </source>
</evidence>
<dbReference type="GO" id="GO:0070041">
    <property type="term" value="F:rRNA (uridine-C5-)-methyltransferase activity"/>
    <property type="evidence" value="ECO:0007669"/>
    <property type="project" value="TreeGrafter"/>
</dbReference>
<dbReference type="InterPro" id="IPR029063">
    <property type="entry name" value="SAM-dependent_MTases_sf"/>
</dbReference>
<keyword evidence="1 4" id="KW-0489">Methyltransferase</keyword>
<dbReference type="GO" id="GO:0070475">
    <property type="term" value="P:rRNA base methylation"/>
    <property type="evidence" value="ECO:0007669"/>
    <property type="project" value="TreeGrafter"/>
</dbReference>
<dbReference type="Pfam" id="PF05958">
    <property type="entry name" value="tRNA_U5-meth_tr"/>
    <property type="match status" value="1"/>
</dbReference>
<comment type="caution">
    <text evidence="7">The sequence shown here is derived from an EMBL/GenBank/DDBJ whole genome shotgun (WGS) entry which is preliminary data.</text>
</comment>
<dbReference type="Gene3D" id="2.40.50.1070">
    <property type="match status" value="1"/>
</dbReference>
<dbReference type="AlphaFoldDB" id="A0A6I4UZU8"/>
<evidence type="ECO:0000256" key="6">
    <source>
        <dbReference type="SAM" id="MobiDB-lite"/>
    </source>
</evidence>
<dbReference type="SUPFAM" id="SSF53335">
    <property type="entry name" value="S-adenosyl-L-methionine-dependent methyltransferases"/>
    <property type="match status" value="1"/>
</dbReference>
<feature type="binding site" evidence="4">
    <location>
        <position position="265"/>
    </location>
    <ligand>
        <name>S-adenosyl-L-methionine</name>
        <dbReference type="ChEBI" id="CHEBI:59789"/>
    </ligand>
</feature>
<evidence type="ECO:0000256" key="5">
    <source>
        <dbReference type="PROSITE-ProRule" id="PRU10015"/>
    </source>
</evidence>
<dbReference type="InterPro" id="IPR030390">
    <property type="entry name" value="MeTrfase_TrmA_AS"/>
</dbReference>
<dbReference type="EMBL" id="WTYP01000001">
    <property type="protein sequence ID" value="MXP46491.1"/>
    <property type="molecule type" value="Genomic_DNA"/>
</dbReference>
<evidence type="ECO:0000313" key="8">
    <source>
        <dbReference type="Proteomes" id="UP000471435"/>
    </source>
</evidence>
<feature type="binding site" evidence="4">
    <location>
        <position position="238"/>
    </location>
    <ligand>
        <name>S-adenosyl-L-methionine</name>
        <dbReference type="ChEBI" id="CHEBI:59789"/>
    </ligand>
</feature>
<keyword evidence="8" id="KW-1185">Reference proteome</keyword>
<dbReference type="PANTHER" id="PTHR11061">
    <property type="entry name" value="RNA M5U METHYLTRANSFERASE"/>
    <property type="match status" value="1"/>
</dbReference>
<feature type="binding site" evidence="4">
    <location>
        <position position="285"/>
    </location>
    <ligand>
        <name>S-adenosyl-L-methionine</name>
        <dbReference type="ChEBI" id="CHEBI:59789"/>
    </ligand>
</feature>
<accession>A0A6I4UZU8</accession>
<name>A0A6I4UZU8_9SPHN</name>
<evidence type="ECO:0000313" key="7">
    <source>
        <dbReference type="EMBL" id="MXP46491.1"/>
    </source>
</evidence>
<dbReference type="InterPro" id="IPR010280">
    <property type="entry name" value="U5_MeTrfase_fam"/>
</dbReference>
<comment type="similarity">
    <text evidence="4">Belongs to the class I-like SAM-binding methyltransferase superfamily. RNA M5U methyltransferase family.</text>
</comment>
<feature type="region of interest" description="Disordered" evidence="6">
    <location>
        <begin position="18"/>
        <end position="37"/>
    </location>
</feature>
<dbReference type="OrthoDB" id="9804590at2"/>
<sequence>MNETTTQIIRIAAKGDGVTADGRHVPGTAPGDLVTSDGSIERGPHHVEPPCRHFGNCGGCELQQLDEASLTDFATSRVANAAEGQGIIVGELLPTHLSPPKSRRRAALHGLNAKGRPQIGFREAGSHRVVGLSECHILTEPLFAVVEALRAVLARRKGRYAIDIELTQADQGVDCSIKNLTIEGLQETEAILDFARDHKLARLTLDQGYGPETLWEPEPVTVTLSGVPVAFPSGGFLQATADGEKVLVSDAREWLRGASTVADLFSGLGTFAFALSANSKVLAAEASRDTHMACQMAARSSGRPVHAIHRDLFRNPLQVDELNRFAGILLDPPRAGARDQADLIAQSEVERVVYISCNPSSWARDAKRLIEGGYRLEKLRPVGQFRWSTHVELASLFVR</sequence>
<dbReference type="Proteomes" id="UP000471435">
    <property type="component" value="Unassembled WGS sequence"/>
</dbReference>
<feature type="active site" description="Nucleophile" evidence="4">
    <location>
        <position position="357"/>
    </location>
</feature>
<keyword evidence="2 4" id="KW-0808">Transferase</keyword>
<evidence type="ECO:0000256" key="2">
    <source>
        <dbReference type="ARBA" id="ARBA00022679"/>
    </source>
</evidence>
<dbReference type="PANTHER" id="PTHR11061:SF49">
    <property type="entry name" value="23S RRNA (URACIL(1939)-C(5))-METHYLTRANSFERASE RLMD"/>
    <property type="match status" value="1"/>
</dbReference>
<keyword evidence="3 4" id="KW-0949">S-adenosyl-L-methionine</keyword>
<proteinExistence type="inferred from homology"/>
<feature type="active site" evidence="5">
    <location>
        <position position="357"/>
    </location>
</feature>
<feature type="binding site" evidence="4">
    <location>
        <position position="331"/>
    </location>
    <ligand>
        <name>S-adenosyl-L-methionine</name>
        <dbReference type="ChEBI" id="CHEBI:59789"/>
    </ligand>
</feature>